<reference evidence="2" key="2">
    <citation type="journal article" date="2021" name="PeerJ">
        <title>Extensive microbial diversity within the chicken gut microbiome revealed by metagenomics and culture.</title>
        <authorList>
            <person name="Gilroy R."/>
            <person name="Ravi A."/>
            <person name="Getino M."/>
            <person name="Pursley I."/>
            <person name="Horton D.L."/>
            <person name="Alikhan N.F."/>
            <person name="Baker D."/>
            <person name="Gharbi K."/>
            <person name="Hall N."/>
            <person name="Watson M."/>
            <person name="Adriaenssens E.M."/>
            <person name="Foster-Nyarko E."/>
            <person name="Jarju S."/>
            <person name="Secka A."/>
            <person name="Antonio M."/>
            <person name="Oren A."/>
            <person name="Chaudhuri R.R."/>
            <person name="La Ragione R."/>
            <person name="Hildebrand F."/>
            <person name="Pallen M.J."/>
        </authorList>
    </citation>
    <scope>NUCLEOTIDE SEQUENCE</scope>
    <source>
        <strain evidence="2">ChiSxjej1B13-7041</strain>
    </source>
</reference>
<dbReference type="EMBL" id="DVHU01000061">
    <property type="protein sequence ID" value="HIR93171.1"/>
    <property type="molecule type" value="Genomic_DNA"/>
</dbReference>
<dbReference type="AlphaFoldDB" id="A0A9D1EJX4"/>
<feature type="transmembrane region" description="Helical" evidence="1">
    <location>
        <begin position="12"/>
        <end position="31"/>
    </location>
</feature>
<dbReference type="InterPro" id="IPR025699">
    <property type="entry name" value="ABC2_memb-like"/>
</dbReference>
<protein>
    <submittedName>
        <fullName evidence="2">ABC-2 transporter permease</fullName>
    </submittedName>
</protein>
<accession>A0A9D1EJX4</accession>
<feature type="transmembrane region" description="Helical" evidence="1">
    <location>
        <begin position="82"/>
        <end position="103"/>
    </location>
</feature>
<dbReference type="Pfam" id="PF13346">
    <property type="entry name" value="ABC2_membrane_5"/>
    <property type="match status" value="1"/>
</dbReference>
<organism evidence="2 3">
    <name type="scientific">Candidatus Egerieimonas intestinavium</name>
    <dbReference type="NCBI Taxonomy" id="2840777"/>
    <lineage>
        <taxon>Bacteria</taxon>
        <taxon>Bacillati</taxon>
        <taxon>Bacillota</taxon>
        <taxon>Clostridia</taxon>
        <taxon>Lachnospirales</taxon>
        <taxon>Lachnospiraceae</taxon>
        <taxon>Lachnospiraceae incertae sedis</taxon>
        <taxon>Candidatus Egerieimonas</taxon>
    </lineage>
</organism>
<reference evidence="2" key="1">
    <citation type="submission" date="2020-10" db="EMBL/GenBank/DDBJ databases">
        <authorList>
            <person name="Gilroy R."/>
        </authorList>
    </citation>
    <scope>NUCLEOTIDE SEQUENCE</scope>
    <source>
        <strain evidence="2">ChiSxjej1B13-7041</strain>
    </source>
</reference>
<proteinExistence type="predicted"/>
<sequence>MKGLLLKDFYIVRSLLLYLAVVFLVLGISMSYLVTPWVLPVIATIMLGMNVPGTINMDKSSGWLKTVMTLPVSRRMYLSSKYVMYLLTSLAGFLLGGALAIVAAQVTGKGVEDSAIFICISLTMALMSGSVLMPCYFLLGEEKSILGTVLAYPASAGVFVLLNLIFGKASYVPAVSVAVGAVMYGISWYVSGRILSGKDV</sequence>
<comment type="caution">
    <text evidence="2">The sequence shown here is derived from an EMBL/GenBank/DDBJ whole genome shotgun (WGS) entry which is preliminary data.</text>
</comment>
<evidence type="ECO:0000313" key="3">
    <source>
        <dbReference type="Proteomes" id="UP000886841"/>
    </source>
</evidence>
<keyword evidence="1" id="KW-0812">Transmembrane</keyword>
<gene>
    <name evidence="2" type="ORF">IAB98_07125</name>
</gene>
<feature type="transmembrane region" description="Helical" evidence="1">
    <location>
        <begin position="146"/>
        <end position="165"/>
    </location>
</feature>
<dbReference type="Proteomes" id="UP000886841">
    <property type="component" value="Unassembled WGS sequence"/>
</dbReference>
<feature type="transmembrane region" description="Helical" evidence="1">
    <location>
        <begin position="115"/>
        <end position="139"/>
    </location>
</feature>
<keyword evidence="1" id="KW-1133">Transmembrane helix</keyword>
<feature type="transmembrane region" description="Helical" evidence="1">
    <location>
        <begin position="171"/>
        <end position="190"/>
    </location>
</feature>
<evidence type="ECO:0000256" key="1">
    <source>
        <dbReference type="SAM" id="Phobius"/>
    </source>
</evidence>
<evidence type="ECO:0000313" key="2">
    <source>
        <dbReference type="EMBL" id="HIR93171.1"/>
    </source>
</evidence>
<feature type="transmembrane region" description="Helical" evidence="1">
    <location>
        <begin position="37"/>
        <end position="55"/>
    </location>
</feature>
<keyword evidence="1" id="KW-0472">Membrane</keyword>
<name>A0A9D1EJX4_9FIRM</name>